<keyword evidence="3" id="KW-0255">Endonuclease</keyword>
<reference evidence="3 4" key="1">
    <citation type="submission" date="2024-06" db="EMBL/GenBank/DDBJ databases">
        <title>The Natural Products Discovery Center: Release of the First 8490 Sequenced Strains for Exploring Actinobacteria Biosynthetic Diversity.</title>
        <authorList>
            <person name="Kalkreuter E."/>
            <person name="Kautsar S.A."/>
            <person name="Yang D."/>
            <person name="Bader C.D."/>
            <person name="Teijaro C.N."/>
            <person name="Fluegel L."/>
            <person name="Davis C.M."/>
            <person name="Simpson J.R."/>
            <person name="Lauterbach L."/>
            <person name="Steele A.D."/>
            <person name="Gui C."/>
            <person name="Meng S."/>
            <person name="Li G."/>
            <person name="Viehrig K."/>
            <person name="Ye F."/>
            <person name="Su P."/>
            <person name="Kiefer A.F."/>
            <person name="Nichols A."/>
            <person name="Cepeda A.J."/>
            <person name="Yan W."/>
            <person name="Fan B."/>
            <person name="Jiang Y."/>
            <person name="Adhikari A."/>
            <person name="Zheng C.-J."/>
            <person name="Schuster L."/>
            <person name="Cowan T.M."/>
            <person name="Smanski M.J."/>
            <person name="Chevrette M.G."/>
            <person name="De Carvalho L.P.S."/>
            <person name="Shen B."/>
        </authorList>
    </citation>
    <scope>NUCLEOTIDE SEQUENCE [LARGE SCALE GENOMIC DNA]</scope>
    <source>
        <strain evidence="3 4">NPDC048946</strain>
    </source>
</reference>
<protein>
    <submittedName>
        <fullName evidence="3">Restriction endonuclease</fullName>
        <ecNumber evidence="3">3.1.21.-</ecNumber>
    </submittedName>
</protein>
<dbReference type="RefSeq" id="WP_358354011.1">
    <property type="nucleotide sequence ID" value="NZ_JBEZFP010000034.1"/>
</dbReference>
<comment type="caution">
    <text evidence="3">The sequence shown here is derived from an EMBL/GenBank/DDBJ whole genome shotgun (WGS) entry which is preliminary data.</text>
</comment>
<accession>A0ABV3DGP5</accession>
<proteinExistence type="predicted"/>
<gene>
    <name evidence="3" type="ORF">AB0C36_15570</name>
</gene>
<feature type="region of interest" description="Disordered" evidence="1">
    <location>
        <begin position="1"/>
        <end position="21"/>
    </location>
</feature>
<dbReference type="GO" id="GO:0016787">
    <property type="term" value="F:hydrolase activity"/>
    <property type="evidence" value="ECO:0007669"/>
    <property type="project" value="UniProtKB-KW"/>
</dbReference>
<feature type="region of interest" description="Disordered" evidence="1">
    <location>
        <begin position="553"/>
        <end position="579"/>
    </location>
</feature>
<organism evidence="3 4">
    <name type="scientific">Streptodolium elevatio</name>
    <dbReference type="NCBI Taxonomy" id="3157996"/>
    <lineage>
        <taxon>Bacteria</taxon>
        <taxon>Bacillati</taxon>
        <taxon>Actinomycetota</taxon>
        <taxon>Actinomycetes</taxon>
        <taxon>Kitasatosporales</taxon>
        <taxon>Streptomycetaceae</taxon>
        <taxon>Streptodolium</taxon>
    </lineage>
</organism>
<dbReference type="Proteomes" id="UP001551482">
    <property type="component" value="Unassembled WGS sequence"/>
</dbReference>
<dbReference type="EC" id="3.1.21.-" evidence="3"/>
<keyword evidence="3" id="KW-0378">Hydrolase</keyword>
<evidence type="ECO:0000259" key="2">
    <source>
        <dbReference type="Pfam" id="PF04471"/>
    </source>
</evidence>
<sequence length="579" mass="63305">MRRCSVGAQEPPRTPGDDIDSPIPWKLIGQPQFDRIVEALLYRRHANDVEVVAYDGRGGDGGRDVVVHHRNGHRTVYQLKYYPEGFSNGFKPRRRAIRASFKSALAYNPHTWILVTPGNITPEEEKHAKGLKSEFPAAARVRIPTPIGRAALDDLLSDLPDLLHFYTCDQVVEKARILGQEKAMLLDAGDLAERVQALGRVADDRDPHWAMNFERRGTTTVQTIVPKHPAAGRVSPLGFHVDIAESHQQLAVSLDRSLGFGVIDTLALPPQAVRRLIITGPAWLAKVHEHVAVRLLPAAGPLNARAELRFPADSLIRAADGVLNSAAQGDRGRTLRGRFHDGVTVTFFVPDDPEASVTVDTTYETHGRQPAAVLDSLALLRTLTSTTRFDLMINGERLGVFTTESSAPDRERAAELDALELLAEDLDCVQRHCRQRFALPDTVSALDRIRLRCARLLIDGHSIIDPEPRILTATLNGSTSPVLEALLAGEAKAFTATSPAWELDLFGRKFDIGPVTLYHPEVHGTLAPDPDSRGPLAGRTLRLSPARRNRFILNKPDATSGTAPPTPVPLGLPGYPGAA</sequence>
<dbReference type="Pfam" id="PF04471">
    <property type="entry name" value="Mrr_cat"/>
    <property type="match status" value="1"/>
</dbReference>
<evidence type="ECO:0000313" key="3">
    <source>
        <dbReference type="EMBL" id="MEU8134925.1"/>
    </source>
</evidence>
<dbReference type="EMBL" id="JBEZFP010000034">
    <property type="protein sequence ID" value="MEU8134925.1"/>
    <property type="molecule type" value="Genomic_DNA"/>
</dbReference>
<feature type="domain" description="Restriction endonuclease type IV Mrr" evidence="2">
    <location>
        <begin position="31"/>
        <end position="130"/>
    </location>
</feature>
<name>A0ABV3DGP5_9ACTN</name>
<dbReference type="GO" id="GO:0004519">
    <property type="term" value="F:endonuclease activity"/>
    <property type="evidence" value="ECO:0007669"/>
    <property type="project" value="UniProtKB-KW"/>
</dbReference>
<keyword evidence="4" id="KW-1185">Reference proteome</keyword>
<keyword evidence="3" id="KW-0540">Nuclease</keyword>
<evidence type="ECO:0000256" key="1">
    <source>
        <dbReference type="SAM" id="MobiDB-lite"/>
    </source>
</evidence>
<evidence type="ECO:0000313" key="4">
    <source>
        <dbReference type="Proteomes" id="UP001551482"/>
    </source>
</evidence>
<dbReference type="InterPro" id="IPR007560">
    <property type="entry name" value="Restrct_endonuc_IV_Mrr"/>
</dbReference>